<dbReference type="STRING" id="215250.A0A316YN82"/>
<sequence>MSYSWRLSSGGASGSRASSEQPALGSTAVDTPPTPPSVRNVTPSTCLSIVQFRALMQEYRSLDDSITTRMNRALAKSRATGETSSPSLLSAHATSSNPTTSDLGRSTYGTATQGECARFWRELVDVWTGRDEVLNYCLAVAAQAQGAAAASPAERLGLQRGNGDEKRLLDADLPRDVRGALDAVGQRQQRGAKADDFDSRDSRSEKSQDLVKRQLRNEVSIEAIIRKRSLEVLKSRCRFFQPAFTNDDRGRREQTLWEQQ</sequence>
<feature type="region of interest" description="Disordered" evidence="2">
    <location>
        <begin position="184"/>
        <end position="209"/>
    </location>
</feature>
<feature type="compositionally biased region" description="Basic and acidic residues" evidence="2">
    <location>
        <begin position="192"/>
        <end position="209"/>
    </location>
</feature>
<feature type="compositionally biased region" description="Polar residues" evidence="2">
    <location>
        <begin position="80"/>
        <end position="108"/>
    </location>
</feature>
<dbReference type="PANTHER" id="PTHR31905:SF2">
    <property type="entry name" value="PROTEIN MIX23"/>
    <property type="match status" value="1"/>
</dbReference>
<dbReference type="AlphaFoldDB" id="A0A316YN82"/>
<feature type="compositionally biased region" description="Low complexity" evidence="2">
    <location>
        <begin position="8"/>
        <end position="19"/>
    </location>
</feature>
<comment type="similarity">
    <text evidence="1">Belongs to the MIX23 family.</text>
</comment>
<keyword evidence="4" id="KW-1185">Reference proteome</keyword>
<evidence type="ECO:0000256" key="1">
    <source>
        <dbReference type="ARBA" id="ARBA00024204"/>
    </source>
</evidence>
<dbReference type="Pfam" id="PF09774">
    <property type="entry name" value="MIX23"/>
    <property type="match status" value="1"/>
</dbReference>
<evidence type="ECO:0008006" key="5">
    <source>
        <dbReference type="Google" id="ProtNLM"/>
    </source>
</evidence>
<dbReference type="EMBL" id="KZ819637">
    <property type="protein sequence ID" value="PWN89523.1"/>
    <property type="molecule type" value="Genomic_DNA"/>
</dbReference>
<dbReference type="InParanoid" id="A0A316YN82"/>
<organism evidence="3 4">
    <name type="scientific">Acaromyces ingoldii</name>
    <dbReference type="NCBI Taxonomy" id="215250"/>
    <lineage>
        <taxon>Eukaryota</taxon>
        <taxon>Fungi</taxon>
        <taxon>Dikarya</taxon>
        <taxon>Basidiomycota</taxon>
        <taxon>Ustilaginomycotina</taxon>
        <taxon>Exobasidiomycetes</taxon>
        <taxon>Exobasidiales</taxon>
        <taxon>Cryptobasidiaceae</taxon>
        <taxon>Acaromyces</taxon>
    </lineage>
</organism>
<dbReference type="GO" id="GO:0005758">
    <property type="term" value="C:mitochondrial intermembrane space"/>
    <property type="evidence" value="ECO:0007669"/>
    <property type="project" value="InterPro"/>
</dbReference>
<gene>
    <name evidence="3" type="ORF">FA10DRAFT_302847</name>
</gene>
<dbReference type="InterPro" id="IPR019171">
    <property type="entry name" value="MIX23"/>
</dbReference>
<feature type="region of interest" description="Disordered" evidence="2">
    <location>
        <begin position="73"/>
        <end position="108"/>
    </location>
</feature>
<evidence type="ECO:0000313" key="3">
    <source>
        <dbReference type="EMBL" id="PWN89523.1"/>
    </source>
</evidence>
<feature type="region of interest" description="Disordered" evidence="2">
    <location>
        <begin position="1"/>
        <end position="42"/>
    </location>
</feature>
<dbReference type="Proteomes" id="UP000245768">
    <property type="component" value="Unassembled WGS sequence"/>
</dbReference>
<proteinExistence type="inferred from homology"/>
<accession>A0A316YN82</accession>
<dbReference type="OrthoDB" id="5593818at2759"/>
<name>A0A316YN82_9BASI</name>
<evidence type="ECO:0000313" key="4">
    <source>
        <dbReference type="Proteomes" id="UP000245768"/>
    </source>
</evidence>
<dbReference type="GeneID" id="37047093"/>
<evidence type="ECO:0000256" key="2">
    <source>
        <dbReference type="SAM" id="MobiDB-lite"/>
    </source>
</evidence>
<reference evidence="3 4" key="1">
    <citation type="journal article" date="2018" name="Mol. Biol. Evol.">
        <title>Broad Genomic Sampling Reveals a Smut Pathogenic Ancestry of the Fungal Clade Ustilaginomycotina.</title>
        <authorList>
            <person name="Kijpornyongpan T."/>
            <person name="Mondo S.J."/>
            <person name="Barry K."/>
            <person name="Sandor L."/>
            <person name="Lee J."/>
            <person name="Lipzen A."/>
            <person name="Pangilinan J."/>
            <person name="LaButti K."/>
            <person name="Hainaut M."/>
            <person name="Henrissat B."/>
            <person name="Grigoriev I.V."/>
            <person name="Spatafora J.W."/>
            <person name="Aime M.C."/>
        </authorList>
    </citation>
    <scope>NUCLEOTIDE SEQUENCE [LARGE SCALE GENOMIC DNA]</scope>
    <source>
        <strain evidence="3 4">MCA 4198</strain>
    </source>
</reference>
<protein>
    <recommendedName>
        <fullName evidence="5">Caffeine-induced death protein 2</fullName>
    </recommendedName>
</protein>
<dbReference type="RefSeq" id="XP_025376721.1">
    <property type="nucleotide sequence ID" value="XM_025525177.1"/>
</dbReference>
<dbReference type="PANTHER" id="PTHR31905">
    <property type="entry name" value="COILED-COIL DOMAIN-CONTAINING PROTEIN 58"/>
    <property type="match status" value="1"/>
</dbReference>